<dbReference type="PANTHER" id="PTHR43876">
    <property type="entry name" value="UBIQUINONE BIOSYNTHESIS MONOOXYGENASE COQ6, MITOCHONDRIAL"/>
    <property type="match status" value="1"/>
</dbReference>
<proteinExistence type="inferred from homology"/>
<dbReference type="RefSeq" id="WP_084260589.1">
    <property type="nucleotide sequence ID" value="NZ_CP011158.1"/>
</dbReference>
<evidence type="ECO:0000313" key="9">
    <source>
        <dbReference type="EMBL" id="STY86721.1"/>
    </source>
</evidence>
<keyword evidence="7" id="KW-0503">Monooxygenase</keyword>
<dbReference type="InterPro" id="IPR036188">
    <property type="entry name" value="FAD/NAD-bd_sf"/>
</dbReference>
<organism evidence="9 10">
    <name type="scientific">Moraxella ovis</name>
    <dbReference type="NCBI Taxonomy" id="29433"/>
    <lineage>
        <taxon>Bacteria</taxon>
        <taxon>Pseudomonadati</taxon>
        <taxon>Pseudomonadota</taxon>
        <taxon>Gammaproteobacteria</taxon>
        <taxon>Moraxellales</taxon>
        <taxon>Moraxellaceae</taxon>
        <taxon>Moraxella</taxon>
    </lineage>
</organism>
<dbReference type="SUPFAM" id="SSF51905">
    <property type="entry name" value="FAD/NAD(P)-binding domain"/>
    <property type="match status" value="1"/>
</dbReference>
<evidence type="ECO:0000256" key="6">
    <source>
        <dbReference type="ARBA" id="ARBA00023002"/>
    </source>
</evidence>
<dbReference type="UniPathway" id="UPA00232"/>
<keyword evidence="5" id="KW-0274">FAD</keyword>
<dbReference type="Proteomes" id="UP000255102">
    <property type="component" value="Unassembled WGS sequence"/>
</dbReference>
<keyword evidence="4" id="KW-0285">Flavoprotein</keyword>
<sequence>MSETNQIYDDTNNNNNYVNNHVLIIGGGQVGLSFALLLAHHGIYSTLIEQFKYPTISPDDDVARSEYLDSRNTALSRRTVQIYTEIGLWESLQSHACRIDGVEISELGSFGRAKLDKTAEGVESFGQVMENAWLGRQLLLAVQASEFITLIDGANVTDIRQDDKLAMVVFNQDGKTKELSAPLIVACDGRDSISRQILKVGVDTHDYGQVGIVGVAQTDKPHGHIGIEKFSAVGPLAVLPLTDGHGDGMDGTTQGYRRSVVFICKAGEEERYLNDDAYFMNTLQEVFGSDAGRFVAVGRRGAYPLSRVLAHRQVVGRCVIMGNAAHTLHPVAGQGFNLCLRDAHALANMLAHEKNRHADYDFGNYANLRAYEQARQKDQKRVIKFCDMVVGSFTHPNPVMKLMRNVGLIAFDKVPGIKPLVATYAMGLKS</sequence>
<evidence type="ECO:0000313" key="10">
    <source>
        <dbReference type="Proteomes" id="UP000255102"/>
    </source>
</evidence>
<dbReference type="InterPro" id="IPR002938">
    <property type="entry name" value="FAD-bd"/>
</dbReference>
<dbReference type="PRINTS" id="PR00420">
    <property type="entry name" value="RNGMNOXGNASE"/>
</dbReference>
<dbReference type="AlphaFoldDB" id="A0A378PIY9"/>
<comment type="pathway">
    <text evidence="2">Cofactor biosynthesis; ubiquinone biosynthesis.</text>
</comment>
<evidence type="ECO:0000256" key="3">
    <source>
        <dbReference type="ARBA" id="ARBA00005349"/>
    </source>
</evidence>
<dbReference type="PANTHER" id="PTHR43876:SF8">
    <property type="entry name" value="2-OCTAPRENYL-6-METHOXYPHENOL HYDROXYLASE"/>
    <property type="match status" value="1"/>
</dbReference>
<dbReference type="NCBIfam" id="TIGR01988">
    <property type="entry name" value="Ubi-OHases"/>
    <property type="match status" value="1"/>
</dbReference>
<evidence type="ECO:0000256" key="4">
    <source>
        <dbReference type="ARBA" id="ARBA00022630"/>
    </source>
</evidence>
<evidence type="ECO:0000259" key="8">
    <source>
        <dbReference type="Pfam" id="PF01494"/>
    </source>
</evidence>
<gene>
    <name evidence="9" type="primary">ubiH_2</name>
    <name evidence="9" type="ORF">NCTC11227_00711</name>
</gene>
<dbReference type="STRING" id="29433.MOVS_03395"/>
<accession>A0A378PIY9</accession>
<reference evidence="9 10" key="1">
    <citation type="submission" date="2018-06" db="EMBL/GenBank/DDBJ databases">
        <authorList>
            <consortium name="Pathogen Informatics"/>
            <person name="Doyle S."/>
        </authorList>
    </citation>
    <scope>NUCLEOTIDE SEQUENCE [LARGE SCALE GENOMIC DNA]</scope>
    <source>
        <strain evidence="9 10">NCTC11227</strain>
    </source>
</reference>
<evidence type="ECO:0000256" key="1">
    <source>
        <dbReference type="ARBA" id="ARBA00001974"/>
    </source>
</evidence>
<dbReference type="EC" id="1.14.13.-" evidence="9"/>
<evidence type="ECO:0000256" key="7">
    <source>
        <dbReference type="ARBA" id="ARBA00023033"/>
    </source>
</evidence>
<comment type="similarity">
    <text evidence="3">Belongs to the UbiH/COQ6 family.</text>
</comment>
<dbReference type="InterPro" id="IPR010971">
    <property type="entry name" value="UbiH/COQ6"/>
</dbReference>
<comment type="cofactor">
    <cofactor evidence="1">
        <name>FAD</name>
        <dbReference type="ChEBI" id="CHEBI:57692"/>
    </cofactor>
</comment>
<evidence type="ECO:0000256" key="5">
    <source>
        <dbReference type="ARBA" id="ARBA00022827"/>
    </source>
</evidence>
<keyword evidence="6 9" id="KW-0560">Oxidoreductase</keyword>
<feature type="domain" description="FAD-binding" evidence="8">
    <location>
        <begin position="21"/>
        <end position="384"/>
    </location>
</feature>
<name>A0A378PIY9_9GAMM</name>
<protein>
    <submittedName>
        <fullName evidence="9">2-octaprenyl-6-methoxyphenol hydroxylase</fullName>
        <ecNumber evidence="9">1.14.13.-</ecNumber>
    </submittedName>
</protein>
<dbReference type="GO" id="GO:0071949">
    <property type="term" value="F:FAD binding"/>
    <property type="evidence" value="ECO:0007669"/>
    <property type="project" value="InterPro"/>
</dbReference>
<dbReference type="InterPro" id="IPR051205">
    <property type="entry name" value="UbiH/COQ6_monooxygenase"/>
</dbReference>
<dbReference type="GO" id="GO:0008681">
    <property type="term" value="F:2-octaprenyl-6-methoxyphenol hydroxylase activity"/>
    <property type="evidence" value="ECO:0007669"/>
    <property type="project" value="TreeGrafter"/>
</dbReference>
<dbReference type="GO" id="GO:0006744">
    <property type="term" value="P:ubiquinone biosynthetic process"/>
    <property type="evidence" value="ECO:0007669"/>
    <property type="project" value="UniProtKB-UniPathway"/>
</dbReference>
<evidence type="ECO:0000256" key="2">
    <source>
        <dbReference type="ARBA" id="ARBA00004749"/>
    </source>
</evidence>
<dbReference type="EMBL" id="UGPW01000001">
    <property type="protein sequence ID" value="STY86721.1"/>
    <property type="molecule type" value="Genomic_DNA"/>
</dbReference>
<dbReference type="Gene3D" id="3.50.50.60">
    <property type="entry name" value="FAD/NAD(P)-binding domain"/>
    <property type="match status" value="2"/>
</dbReference>
<dbReference type="Pfam" id="PF01494">
    <property type="entry name" value="FAD_binding_3"/>
    <property type="match status" value="1"/>
</dbReference>